<dbReference type="InterPro" id="IPR003337">
    <property type="entry name" value="Trehalose_PPase"/>
</dbReference>
<keyword evidence="2" id="KW-0479">Metal-binding</keyword>
<proteinExistence type="inferred from homology"/>
<dbReference type="Gene3D" id="3.40.50.1000">
    <property type="entry name" value="HAD superfamily/HAD-like"/>
    <property type="match status" value="1"/>
</dbReference>
<reference evidence="3 4" key="1">
    <citation type="journal article" date="2016" name="Nat. Commun.">
        <title>Thousands of microbial genomes shed light on interconnected biogeochemical processes in an aquifer system.</title>
        <authorList>
            <person name="Anantharaman K."/>
            <person name="Brown C.T."/>
            <person name="Hug L.A."/>
            <person name="Sharon I."/>
            <person name="Castelle C.J."/>
            <person name="Probst A.J."/>
            <person name="Thomas B.C."/>
            <person name="Singh A."/>
            <person name="Wilkins M.J."/>
            <person name="Karaoz U."/>
            <person name="Brodie E.L."/>
            <person name="Williams K.H."/>
            <person name="Hubbard S.S."/>
            <person name="Banfield J.F."/>
        </authorList>
    </citation>
    <scope>NUCLEOTIDE SEQUENCE [LARGE SCALE GENOMIC DNA]</scope>
</reference>
<dbReference type="Pfam" id="PF02358">
    <property type="entry name" value="Trehalose_PPase"/>
    <property type="match status" value="1"/>
</dbReference>
<dbReference type="InterPro" id="IPR023214">
    <property type="entry name" value="HAD_sf"/>
</dbReference>
<dbReference type="SUPFAM" id="SSF56784">
    <property type="entry name" value="HAD-like"/>
    <property type="match status" value="1"/>
</dbReference>
<dbReference type="NCBIfam" id="TIGR00685">
    <property type="entry name" value="T6PP"/>
    <property type="match status" value="1"/>
</dbReference>
<comment type="cofactor">
    <cofactor evidence="2">
        <name>Mg(2+)</name>
        <dbReference type="ChEBI" id="CHEBI:18420"/>
    </cofactor>
</comment>
<evidence type="ECO:0000256" key="1">
    <source>
        <dbReference type="ARBA" id="ARBA00022801"/>
    </source>
</evidence>
<sequence>MLDYDGTLAPFRVDPAQAAPYPGVVPLLDAIMATGRTRLLIVSGRWTRDLIPLLGLRRVPEIWGSHGWERLHPDGGYEAAPIDPPVRARLSQMEEWVGQVEPLGGRCERKPSGMAIHWRGLDNARRSEIRNVVFQKWMETGYAEDLDWHDFDGGIELRAPGRDKGDVVRTISSEGGADSVFAYLGDDLTDESAFDAMPAGGLSVLVRPEFRRTHAGLWLHPPGDLLDFLNRWHTAAGHD</sequence>
<dbReference type="GO" id="GO:0005992">
    <property type="term" value="P:trehalose biosynthetic process"/>
    <property type="evidence" value="ECO:0007669"/>
    <property type="project" value="UniProtKB-UniPathway"/>
</dbReference>
<dbReference type="UniPathway" id="UPA00299"/>
<dbReference type="PANTHER" id="PTHR43768">
    <property type="entry name" value="TREHALOSE 6-PHOSPHATE PHOSPHATASE"/>
    <property type="match status" value="1"/>
</dbReference>
<dbReference type="Proteomes" id="UP000177925">
    <property type="component" value="Unassembled WGS sequence"/>
</dbReference>
<protein>
    <recommendedName>
        <fullName evidence="2">Trehalose 6-phosphate phosphatase</fullName>
        <ecNumber evidence="2">3.1.3.12</ecNumber>
    </recommendedName>
</protein>
<dbReference type="InterPro" id="IPR036412">
    <property type="entry name" value="HAD-like_sf"/>
</dbReference>
<keyword evidence="2" id="KW-0460">Magnesium</keyword>
<comment type="function">
    <text evidence="2">Removes the phosphate from trehalose 6-phosphate to produce free trehalose.</text>
</comment>
<accession>A0A1F6TFF5</accession>
<evidence type="ECO:0000313" key="4">
    <source>
        <dbReference type="Proteomes" id="UP000177925"/>
    </source>
</evidence>
<dbReference type="EMBL" id="MFSS01000035">
    <property type="protein sequence ID" value="OGI43881.1"/>
    <property type="molecule type" value="Genomic_DNA"/>
</dbReference>
<comment type="similarity">
    <text evidence="2">Belongs to the trehalose phosphatase family.</text>
</comment>
<dbReference type="AlphaFoldDB" id="A0A1F6TFF5"/>
<dbReference type="PANTHER" id="PTHR43768:SF3">
    <property type="entry name" value="TREHALOSE 6-PHOSPHATE PHOSPHATASE"/>
    <property type="match status" value="1"/>
</dbReference>
<dbReference type="GO" id="GO:0046872">
    <property type="term" value="F:metal ion binding"/>
    <property type="evidence" value="ECO:0007669"/>
    <property type="project" value="UniProtKB-KW"/>
</dbReference>
<dbReference type="InterPro" id="IPR044651">
    <property type="entry name" value="OTSB-like"/>
</dbReference>
<dbReference type="Gene3D" id="3.30.70.1020">
    <property type="entry name" value="Trehalose-6-phosphate phosphatase related protein, domain 2"/>
    <property type="match status" value="1"/>
</dbReference>
<evidence type="ECO:0000256" key="2">
    <source>
        <dbReference type="RuleBase" id="RU361117"/>
    </source>
</evidence>
<keyword evidence="1 2" id="KW-0378">Hydrolase</keyword>
<comment type="catalytic activity">
    <reaction evidence="2">
        <text>alpha,alpha-trehalose 6-phosphate + H2O = alpha,alpha-trehalose + phosphate</text>
        <dbReference type="Rhea" id="RHEA:23420"/>
        <dbReference type="ChEBI" id="CHEBI:15377"/>
        <dbReference type="ChEBI" id="CHEBI:16551"/>
        <dbReference type="ChEBI" id="CHEBI:43474"/>
        <dbReference type="ChEBI" id="CHEBI:58429"/>
        <dbReference type="EC" id="3.1.3.12"/>
    </reaction>
</comment>
<dbReference type="STRING" id="1817758.A2150_02420"/>
<gene>
    <name evidence="3" type="ORF">A2150_02420</name>
</gene>
<name>A0A1F6TFF5_9PROT</name>
<dbReference type="GO" id="GO:0004805">
    <property type="term" value="F:trehalose-phosphatase activity"/>
    <property type="evidence" value="ECO:0007669"/>
    <property type="project" value="UniProtKB-EC"/>
</dbReference>
<evidence type="ECO:0000313" key="3">
    <source>
        <dbReference type="EMBL" id="OGI43881.1"/>
    </source>
</evidence>
<organism evidence="3 4">
    <name type="scientific">Candidatus Muproteobacteria bacterium RBG_16_64_11</name>
    <dbReference type="NCBI Taxonomy" id="1817758"/>
    <lineage>
        <taxon>Bacteria</taxon>
        <taxon>Pseudomonadati</taxon>
        <taxon>Pseudomonadota</taxon>
        <taxon>Candidatus Muproteobacteria</taxon>
    </lineage>
</organism>
<dbReference type="EC" id="3.1.3.12" evidence="2"/>
<comment type="caution">
    <text evidence="3">The sequence shown here is derived from an EMBL/GenBank/DDBJ whole genome shotgun (WGS) entry which is preliminary data.</text>
</comment>
<comment type="pathway">
    <text evidence="2">Glycan biosynthesis; trehalose biosynthesis.</text>
</comment>